<name>A0ACB6RSS7_9PLEO</name>
<accession>A0ACB6RSS7</accession>
<evidence type="ECO:0000313" key="2">
    <source>
        <dbReference type="Proteomes" id="UP000799754"/>
    </source>
</evidence>
<dbReference type="Proteomes" id="UP000799754">
    <property type="component" value="Unassembled WGS sequence"/>
</dbReference>
<keyword evidence="2" id="KW-1185">Reference proteome</keyword>
<reference evidence="1" key="1">
    <citation type="journal article" date="2020" name="Stud. Mycol.">
        <title>101 Dothideomycetes genomes: a test case for predicting lifestyles and emergence of pathogens.</title>
        <authorList>
            <person name="Haridas S."/>
            <person name="Albert R."/>
            <person name="Binder M."/>
            <person name="Bloem J."/>
            <person name="Labutti K."/>
            <person name="Salamov A."/>
            <person name="Andreopoulos B."/>
            <person name="Baker S."/>
            <person name="Barry K."/>
            <person name="Bills G."/>
            <person name="Bluhm B."/>
            <person name="Cannon C."/>
            <person name="Castanera R."/>
            <person name="Culley D."/>
            <person name="Daum C."/>
            <person name="Ezra D."/>
            <person name="Gonzalez J."/>
            <person name="Henrissat B."/>
            <person name="Kuo A."/>
            <person name="Liang C."/>
            <person name="Lipzen A."/>
            <person name="Lutzoni F."/>
            <person name="Magnuson J."/>
            <person name="Mondo S."/>
            <person name="Nolan M."/>
            <person name="Ohm R."/>
            <person name="Pangilinan J."/>
            <person name="Park H.-J."/>
            <person name="Ramirez L."/>
            <person name="Alfaro M."/>
            <person name="Sun H."/>
            <person name="Tritt A."/>
            <person name="Yoshinaga Y."/>
            <person name="Zwiers L.-H."/>
            <person name="Turgeon B."/>
            <person name="Goodwin S."/>
            <person name="Spatafora J."/>
            <person name="Crous P."/>
            <person name="Grigoriev I."/>
        </authorList>
    </citation>
    <scope>NUCLEOTIDE SEQUENCE</scope>
    <source>
        <strain evidence="1">CBS 525.71</strain>
    </source>
</reference>
<organism evidence="1 2">
    <name type="scientific">Macroventuria anomochaeta</name>
    <dbReference type="NCBI Taxonomy" id="301207"/>
    <lineage>
        <taxon>Eukaryota</taxon>
        <taxon>Fungi</taxon>
        <taxon>Dikarya</taxon>
        <taxon>Ascomycota</taxon>
        <taxon>Pezizomycotina</taxon>
        <taxon>Dothideomycetes</taxon>
        <taxon>Pleosporomycetidae</taxon>
        <taxon>Pleosporales</taxon>
        <taxon>Pleosporineae</taxon>
        <taxon>Didymellaceae</taxon>
        <taxon>Macroventuria</taxon>
    </lineage>
</organism>
<comment type="caution">
    <text evidence="1">The sequence shown here is derived from an EMBL/GenBank/DDBJ whole genome shotgun (WGS) entry which is preliminary data.</text>
</comment>
<gene>
    <name evidence="1" type="ORF">BU25DRAFT_346405</name>
</gene>
<dbReference type="EMBL" id="MU006727">
    <property type="protein sequence ID" value="KAF2625101.1"/>
    <property type="molecule type" value="Genomic_DNA"/>
</dbReference>
<feature type="non-terminal residue" evidence="1">
    <location>
        <position position="1"/>
    </location>
</feature>
<protein>
    <submittedName>
        <fullName evidence="1">Uncharacterized protein</fullName>
    </submittedName>
</protein>
<evidence type="ECO:0000313" key="1">
    <source>
        <dbReference type="EMBL" id="KAF2625101.1"/>
    </source>
</evidence>
<sequence length="333" mass="34343">PVATSSVVCPGSDGQTIITSARTFLVECGIDRSGNDMANSPVYPGSYEACIAACAGRDGCMDVSYLSNGPCYLKSSAGTANQNANIIGGRLINGPSSSAAAASSSAAASSPAVTSGTGTPVQTVTVTTTISGATLGCPSSDGSKYTSNCGATYAIECYSDRYGDDITGGTSYTNTLNECIADCDNTNSCIDVSYIPGSPGPCYKKSSIAEIRQNDNVFGARQLTECTASTKLKLHRKRVVRAPTVPKKKIQKRGVYGPDFTFTQEVTTTTQTTTSTSVYYTTVTAIPANVVTTTSTVYTTAAATATVTNDATVTQTQQTTVTTCPAVIMRAVL</sequence>
<proteinExistence type="predicted"/>